<keyword evidence="2" id="KW-1185">Reference proteome</keyword>
<protein>
    <submittedName>
        <fullName evidence="1">Uncharacterized protein</fullName>
    </submittedName>
</protein>
<dbReference type="SUPFAM" id="SSF51126">
    <property type="entry name" value="Pectin lyase-like"/>
    <property type="match status" value="1"/>
</dbReference>
<sequence>MTVRTIDEIFRDFVTDGVPASGPFNPHKPDIRDTLKALTEGSENFPDNRVIRLNNANEGTANNIVVTASVAIPAAAYQVLYILNVTQENTGPVTVSGAINRDLVTNINQPVPVGYLTPGMALLCIDTGSELRLLSYGDAETIAQAAEDAAARAEDAAAVAESAAGGLLSNFDTASAVAAANIPGPVNYARTAGYSTVGDGGAALYKRVGANPNVGPALQTNGSFASDTGWTKVNSAVIADGKCTFSGTSATIAQTIAGMAGGKLYRVQYRIVDAFAVGGGVAAQLFGGADSSSSAPNRTAPGTYIEYLVAKGTHTSVRFFTFNAGGGSIDDVIVQEVTAGQIQSADGAWWEIADRVLRPEMFGIKGDGSNENTLLQGMFDFAAGKEVVLPYGATYGISTITLPIGMRLKAKGASFNKLVASTSYAINIPGYVTFDNIILSTPGGGSDMGIRINGDFVAGEVIQSIATAEASGFAVRIEGPSAAARIGNVRIAKITAGNFSSQIQAFYVSRLWIGDMRMTNYVTGFYIRDVVISQFDNILASGLHSAATGGAGNNGVLLESVDGDYGTDNVTFGKVTVKDSAEHAVRIGGQFIMRDIHFDKISAFNTGSLGNTSTGGAAFKALLGDTNPGRHENITVDNLYFEDCSDSTNGIRNHAAVHISRCNQGYVNNIVGRRNNKAYSCKIGILIIGSNRFHFDNPDIIYAANFGFNAAAESLQDNISNVTVNGGILHSAQASPVCYFEPDADATFTRVNIKGTVLYGGRTAARYNDPTGTGNYVNCSFDADYSSPVATPSGGVVEVSNPGVQMTLRTNIPTPVGASPANGSTWQDYGRGEFYVRRAGNWVAA</sequence>
<dbReference type="EMBL" id="JACIJG010000027">
    <property type="protein sequence ID" value="MBB5704276.1"/>
    <property type="molecule type" value="Genomic_DNA"/>
</dbReference>
<reference evidence="1 2" key="1">
    <citation type="submission" date="2020-08" db="EMBL/GenBank/DDBJ databases">
        <title>Genomic Encyclopedia of Type Strains, Phase IV (KMG-IV): sequencing the most valuable type-strain genomes for metagenomic binning, comparative biology and taxonomic classification.</title>
        <authorList>
            <person name="Goeker M."/>
        </authorList>
    </citation>
    <scope>NUCLEOTIDE SEQUENCE [LARGE SCALE GENOMIC DNA]</scope>
    <source>
        <strain evidence="1 2">DSM 26944</strain>
    </source>
</reference>
<evidence type="ECO:0000313" key="1">
    <source>
        <dbReference type="EMBL" id="MBB5704276.1"/>
    </source>
</evidence>
<proteinExistence type="predicted"/>
<dbReference type="AlphaFoldDB" id="A0A7W9B122"/>
<gene>
    <name evidence="1" type="ORF">FHS76_004193</name>
</gene>
<accession>A0A7W9B122</accession>
<organism evidence="1 2">
    <name type="scientific">Brucella daejeonensis</name>
    <dbReference type="NCBI Taxonomy" id="659015"/>
    <lineage>
        <taxon>Bacteria</taxon>
        <taxon>Pseudomonadati</taxon>
        <taxon>Pseudomonadota</taxon>
        <taxon>Alphaproteobacteria</taxon>
        <taxon>Hyphomicrobiales</taxon>
        <taxon>Brucellaceae</taxon>
        <taxon>Brucella/Ochrobactrum group</taxon>
        <taxon>Brucella</taxon>
    </lineage>
</organism>
<name>A0A7W9B122_9HYPH</name>
<evidence type="ECO:0000313" key="2">
    <source>
        <dbReference type="Proteomes" id="UP000555546"/>
    </source>
</evidence>
<dbReference type="InterPro" id="IPR011050">
    <property type="entry name" value="Pectin_lyase_fold/virulence"/>
</dbReference>
<dbReference type="Proteomes" id="UP000555546">
    <property type="component" value="Unassembled WGS sequence"/>
</dbReference>
<comment type="caution">
    <text evidence="1">The sequence shown here is derived from an EMBL/GenBank/DDBJ whole genome shotgun (WGS) entry which is preliminary data.</text>
</comment>